<evidence type="ECO:0000256" key="6">
    <source>
        <dbReference type="PROSITE-ProRule" id="PRU00024"/>
    </source>
</evidence>
<dbReference type="InterPro" id="IPR058030">
    <property type="entry name" value="TRIM8/14/16/25/29/45/65_CC"/>
</dbReference>
<evidence type="ECO:0000256" key="5">
    <source>
        <dbReference type="ARBA" id="ARBA00022859"/>
    </source>
</evidence>
<evidence type="ECO:0000256" key="1">
    <source>
        <dbReference type="ARBA" id="ARBA00022588"/>
    </source>
</evidence>
<dbReference type="Gene3D" id="3.30.160.60">
    <property type="entry name" value="Classic Zinc Finger"/>
    <property type="match status" value="1"/>
</dbReference>
<evidence type="ECO:0000256" key="4">
    <source>
        <dbReference type="ARBA" id="ARBA00022833"/>
    </source>
</evidence>
<dbReference type="PANTHER" id="PTHR25465">
    <property type="entry name" value="B-BOX DOMAIN CONTAINING"/>
    <property type="match status" value="1"/>
</dbReference>
<reference evidence="11" key="1">
    <citation type="submission" date="2021-06" db="EMBL/GenBank/DDBJ databases">
        <authorList>
            <consortium name="Wellcome Sanger Institute Data Sharing"/>
        </authorList>
    </citation>
    <scope>NUCLEOTIDE SEQUENCE [LARGE SCALE GENOMIC DNA]</scope>
</reference>
<dbReference type="SMART" id="SM00589">
    <property type="entry name" value="PRY"/>
    <property type="match status" value="1"/>
</dbReference>
<dbReference type="Pfam" id="PF00643">
    <property type="entry name" value="zf-B_box"/>
    <property type="match status" value="1"/>
</dbReference>
<dbReference type="Proteomes" id="UP000694620">
    <property type="component" value="Chromosome 12"/>
</dbReference>
<feature type="domain" description="B box-type" evidence="9">
    <location>
        <begin position="148"/>
        <end position="188"/>
    </location>
</feature>
<dbReference type="InterPro" id="IPR001841">
    <property type="entry name" value="Znf_RING"/>
</dbReference>
<dbReference type="PRINTS" id="PR01407">
    <property type="entry name" value="BUTYPHLNCDUF"/>
</dbReference>
<dbReference type="InterPro" id="IPR000315">
    <property type="entry name" value="Znf_B-box"/>
</dbReference>
<accession>A0A8C4TKT1</accession>
<organism evidence="11 12">
    <name type="scientific">Erpetoichthys calabaricus</name>
    <name type="common">Rope fish</name>
    <name type="synonym">Calamoichthys calabaricus</name>
    <dbReference type="NCBI Taxonomy" id="27687"/>
    <lineage>
        <taxon>Eukaryota</taxon>
        <taxon>Metazoa</taxon>
        <taxon>Chordata</taxon>
        <taxon>Craniata</taxon>
        <taxon>Vertebrata</taxon>
        <taxon>Euteleostomi</taxon>
        <taxon>Actinopterygii</taxon>
        <taxon>Polypteriformes</taxon>
        <taxon>Polypteridae</taxon>
        <taxon>Erpetoichthys</taxon>
    </lineage>
</organism>
<protein>
    <submittedName>
        <fullName evidence="11">Uncharacterized protein</fullName>
    </submittedName>
</protein>
<evidence type="ECO:0000259" key="8">
    <source>
        <dbReference type="PROSITE" id="PS50089"/>
    </source>
</evidence>
<name>A0A8C4TKT1_ERPCA</name>
<keyword evidence="3 6" id="KW-0863">Zinc-finger</keyword>
<feature type="domain" description="B30.2/SPRY" evidence="10">
    <location>
        <begin position="372"/>
        <end position="566"/>
    </location>
</feature>
<evidence type="ECO:0000256" key="7">
    <source>
        <dbReference type="SAM" id="Coils"/>
    </source>
</evidence>
<dbReference type="Gene3D" id="3.30.40.10">
    <property type="entry name" value="Zinc/RING finger domain, C3HC4 (zinc finger)"/>
    <property type="match status" value="1"/>
</dbReference>
<feature type="coiled-coil region" evidence="7">
    <location>
        <begin position="196"/>
        <end position="298"/>
    </location>
</feature>
<dbReference type="PROSITE" id="PS50089">
    <property type="entry name" value="ZF_RING_2"/>
    <property type="match status" value="1"/>
</dbReference>
<dbReference type="SUPFAM" id="SSF57850">
    <property type="entry name" value="RING/U-box"/>
    <property type="match status" value="1"/>
</dbReference>
<dbReference type="GO" id="GO:0045087">
    <property type="term" value="P:innate immune response"/>
    <property type="evidence" value="ECO:0007669"/>
    <property type="project" value="UniProtKB-KW"/>
</dbReference>
<dbReference type="SMART" id="SM00336">
    <property type="entry name" value="BBOX"/>
    <property type="match status" value="2"/>
</dbReference>
<keyword evidence="1" id="KW-0399">Innate immunity</keyword>
<dbReference type="Gene3D" id="4.10.830.40">
    <property type="match status" value="1"/>
</dbReference>
<dbReference type="Pfam" id="PF15227">
    <property type="entry name" value="zf-C3HC4_4"/>
    <property type="match status" value="1"/>
</dbReference>
<dbReference type="InterPro" id="IPR043136">
    <property type="entry name" value="B30.2/SPRY_sf"/>
</dbReference>
<dbReference type="CDD" id="cd19769">
    <property type="entry name" value="Bbox2_TRIM16-like"/>
    <property type="match status" value="1"/>
</dbReference>
<dbReference type="PROSITE" id="PS50119">
    <property type="entry name" value="ZF_BBOX"/>
    <property type="match status" value="1"/>
</dbReference>
<keyword evidence="7" id="KW-0175">Coiled coil</keyword>
<dbReference type="InterPro" id="IPR017907">
    <property type="entry name" value="Znf_RING_CS"/>
</dbReference>
<dbReference type="AlphaFoldDB" id="A0A8C4TKT1"/>
<dbReference type="SMART" id="SM00449">
    <property type="entry name" value="SPRY"/>
    <property type="match status" value="1"/>
</dbReference>
<evidence type="ECO:0000256" key="2">
    <source>
        <dbReference type="ARBA" id="ARBA00022723"/>
    </source>
</evidence>
<reference evidence="11" key="2">
    <citation type="submission" date="2025-08" db="UniProtKB">
        <authorList>
            <consortium name="Ensembl"/>
        </authorList>
    </citation>
    <scope>IDENTIFICATION</scope>
</reference>
<proteinExistence type="predicted"/>
<dbReference type="PANTHER" id="PTHR25465:SF5">
    <property type="entry name" value="E3 UBIQUITIN_ISG15 LIGASE TRIM25-RELATED"/>
    <property type="match status" value="1"/>
</dbReference>
<dbReference type="InterPro" id="IPR003879">
    <property type="entry name" value="Butyrophylin_SPRY"/>
</dbReference>
<feature type="domain" description="RING-type" evidence="8">
    <location>
        <begin position="15"/>
        <end position="58"/>
    </location>
</feature>
<dbReference type="GeneTree" id="ENSGT01150000286950"/>
<dbReference type="CDD" id="cd19802">
    <property type="entry name" value="Bbox1_TRIM8-like"/>
    <property type="match status" value="1"/>
</dbReference>
<dbReference type="InterPro" id="IPR013083">
    <property type="entry name" value="Znf_RING/FYVE/PHD"/>
</dbReference>
<keyword evidence="4" id="KW-0862">Zinc</keyword>
<dbReference type="GO" id="GO:0008270">
    <property type="term" value="F:zinc ion binding"/>
    <property type="evidence" value="ECO:0007669"/>
    <property type="project" value="UniProtKB-KW"/>
</dbReference>
<gene>
    <name evidence="11" type="primary">LOC114662224</name>
</gene>
<dbReference type="SUPFAM" id="SSF49899">
    <property type="entry name" value="Concanavalin A-like lectins/glucanases"/>
    <property type="match status" value="1"/>
</dbReference>
<dbReference type="PROSITE" id="PS00518">
    <property type="entry name" value="ZF_RING_1"/>
    <property type="match status" value="1"/>
</dbReference>
<evidence type="ECO:0000313" key="12">
    <source>
        <dbReference type="Proteomes" id="UP000694620"/>
    </source>
</evidence>
<dbReference type="SMART" id="SM00184">
    <property type="entry name" value="RING"/>
    <property type="match status" value="1"/>
</dbReference>
<dbReference type="InterPro" id="IPR013320">
    <property type="entry name" value="ConA-like_dom_sf"/>
</dbReference>
<keyword evidence="2" id="KW-0479">Metal-binding</keyword>
<dbReference type="InterPro" id="IPR001870">
    <property type="entry name" value="B30.2/SPRY"/>
</dbReference>
<dbReference type="InterPro" id="IPR006574">
    <property type="entry name" value="PRY"/>
</dbReference>
<dbReference type="InterPro" id="IPR051051">
    <property type="entry name" value="E3_ubiq-ligase_TRIM/RNF"/>
</dbReference>
<dbReference type="Pfam" id="PF00622">
    <property type="entry name" value="SPRY"/>
    <property type="match status" value="1"/>
</dbReference>
<keyword evidence="5" id="KW-0391">Immunity</keyword>
<evidence type="ECO:0000313" key="11">
    <source>
        <dbReference type="Ensembl" id="ENSECRP00000033049.1"/>
    </source>
</evidence>
<dbReference type="SUPFAM" id="SSF57845">
    <property type="entry name" value="B-box zinc-binding domain"/>
    <property type="match status" value="1"/>
</dbReference>
<dbReference type="Gene3D" id="2.60.120.920">
    <property type="match status" value="1"/>
</dbReference>
<dbReference type="GO" id="GO:0005737">
    <property type="term" value="C:cytoplasm"/>
    <property type="evidence" value="ECO:0007669"/>
    <property type="project" value="UniProtKB-ARBA"/>
</dbReference>
<evidence type="ECO:0000256" key="3">
    <source>
        <dbReference type="ARBA" id="ARBA00022771"/>
    </source>
</evidence>
<dbReference type="InterPro" id="IPR003877">
    <property type="entry name" value="SPRY_dom"/>
</dbReference>
<evidence type="ECO:0000259" key="10">
    <source>
        <dbReference type="PROSITE" id="PS50188"/>
    </source>
</evidence>
<dbReference type="PROSITE" id="PS50188">
    <property type="entry name" value="B302_SPRY"/>
    <property type="match status" value="1"/>
</dbReference>
<dbReference type="CDD" id="cd22249">
    <property type="entry name" value="UDM1_RNF168_RNF169-like"/>
    <property type="match status" value="1"/>
</dbReference>
<dbReference type="Pfam" id="PF13765">
    <property type="entry name" value="PRY"/>
    <property type="match status" value="1"/>
</dbReference>
<keyword evidence="12" id="KW-1185">Reference proteome</keyword>
<dbReference type="Ensembl" id="ENSECRT00000033774.1">
    <property type="protein sequence ID" value="ENSECRP00000033049.1"/>
    <property type="gene ID" value="ENSECRG00000022377.1"/>
</dbReference>
<sequence length="567" mass="65687">MAVTPLSLFVDRYTCAVCLDVLKEPVTIPCGHSYCVKCIDHYWRQLDTWRVYRCPECRRSFDRRPELNRNTTLADLLERLKGVKVDVSPSQSYAGPDDVPCDVCPGRKRKASKTCLTCLVSYCETHLQPHKELQAFKKHKVEALSGNLKEKLCRKHHRILEIYCRTDKTCVCSLCAATEHKSHDTVTPDRERARRQIRMERRKSEMEKRIEEKEKKLKEMKEMVRGIQRSAEREMRKHEEMLKSVLRSIERLRLEVTNLIGDHKRKEERKAEDVIRRLEKEIKELRRRDAEMAELLQTDDHIHFLQRFPSLCVPVEDGGVPALTINRDFLPTTLKTSLSDLNKNLEDIRDWKFLKSRETSVVGWVSSDVNCVGHNLDSLTSRSHFLKYSCPLSLDPNTAHRCLHVFEGNKKVMDKRTVTPYPDHPDRFGFWPQVLCSEVPSGTRCYWEVEWTGKWADIGVACKGMERKGWGKECGLGRNDKSWMLSCSHSSYVVCHNNMKTEIGALCTHRIGIYLDLPAGFLSFYSVSFTMTLLHRFKISFTEPLCLGFGLGLDSSVTICHLNPYDQ</sequence>
<dbReference type="Pfam" id="PF25600">
    <property type="entry name" value="TRIM_CC"/>
    <property type="match status" value="1"/>
</dbReference>
<reference evidence="11" key="3">
    <citation type="submission" date="2025-09" db="UniProtKB">
        <authorList>
            <consortium name="Ensembl"/>
        </authorList>
    </citation>
    <scope>IDENTIFICATION</scope>
</reference>
<evidence type="ECO:0000259" key="9">
    <source>
        <dbReference type="PROSITE" id="PS50119"/>
    </source>
</evidence>
<dbReference type="CDD" id="cd16040">
    <property type="entry name" value="SPRY_PRY_SNTX"/>
    <property type="match status" value="1"/>
</dbReference>